<evidence type="ECO:0000313" key="2">
    <source>
        <dbReference type="Proteomes" id="UP000245670"/>
    </source>
</evidence>
<sequence>MADKEFIRKNLIDYQLIEFIRTLTKHDIDLLNSQIKEDDYLSGLSLDDRLEYFEIEYKKIFDKEKSRDWQNFNGLSLNEKIALRAFKNVMNQRHNKSVYTRTAEMYNRSLDFKNALLILLEDEERYFRELAESCNKDEVETSLSDYIVFEEGQFDRLEKIALNVSTSILEQFEEDYKEIEFLQGKQRELRILDFKKELFEQIIKTNCLYILNEHYGQVYEKEMRKFLSIC</sequence>
<evidence type="ECO:0000313" key="1">
    <source>
        <dbReference type="EMBL" id="PWG06572.1"/>
    </source>
</evidence>
<keyword evidence="2" id="KW-1185">Reference proteome</keyword>
<dbReference type="Proteomes" id="UP000245670">
    <property type="component" value="Unassembled WGS sequence"/>
</dbReference>
<dbReference type="EMBL" id="QFFG01000001">
    <property type="protein sequence ID" value="PWG06572.1"/>
    <property type="molecule type" value="Genomic_DNA"/>
</dbReference>
<dbReference type="AlphaFoldDB" id="A0A2U2JE30"/>
<comment type="caution">
    <text evidence="1">The sequence shown here is derived from an EMBL/GenBank/DDBJ whole genome shotgun (WGS) entry which is preliminary data.</text>
</comment>
<proteinExistence type="predicted"/>
<organism evidence="1 2">
    <name type="scientific">Polaribacter aquimarinus</name>
    <dbReference type="NCBI Taxonomy" id="2100726"/>
    <lineage>
        <taxon>Bacteria</taxon>
        <taxon>Pseudomonadati</taxon>
        <taxon>Bacteroidota</taxon>
        <taxon>Flavobacteriia</taxon>
        <taxon>Flavobacteriales</taxon>
        <taxon>Flavobacteriaceae</taxon>
    </lineage>
</organism>
<reference evidence="1 2" key="1">
    <citation type="submission" date="2018-05" db="EMBL/GenBank/DDBJ databases">
        <title>Polaribacter aquimarinus sp. nov., isolated from sediment in a sediment of sea.</title>
        <authorList>
            <person name="Lu D."/>
        </authorList>
    </citation>
    <scope>NUCLEOTIDE SEQUENCE [LARGE SCALE GENOMIC DNA]</scope>
    <source>
        <strain evidence="1 2">ZY113</strain>
    </source>
</reference>
<gene>
    <name evidence="1" type="ORF">DIS07_01685</name>
</gene>
<accession>A0A2U2JE30</accession>
<name>A0A2U2JE30_9FLAO</name>
<dbReference type="RefSeq" id="WP_109403480.1">
    <property type="nucleotide sequence ID" value="NZ_QFFG01000001.1"/>
</dbReference>
<protein>
    <submittedName>
        <fullName evidence="1">Uncharacterized protein</fullName>
    </submittedName>
</protein>